<evidence type="ECO:0000256" key="1">
    <source>
        <dbReference type="SAM" id="Coils"/>
    </source>
</evidence>
<evidence type="ECO:0000256" key="2">
    <source>
        <dbReference type="SAM" id="MobiDB-lite"/>
    </source>
</evidence>
<gene>
    <name evidence="3" type="ORF">QBC33DRAFT_551609</name>
</gene>
<proteinExistence type="predicted"/>
<evidence type="ECO:0008006" key="5">
    <source>
        <dbReference type="Google" id="ProtNLM"/>
    </source>
</evidence>
<dbReference type="RefSeq" id="XP_060278843.1">
    <property type="nucleotide sequence ID" value="XM_060429197.1"/>
</dbReference>
<feature type="coiled-coil region" evidence="1">
    <location>
        <begin position="45"/>
        <end position="79"/>
    </location>
</feature>
<dbReference type="PANTHER" id="PTHR42070:SF1">
    <property type="entry name" value="FILAMENT ASSOCIATED PROTEIN, PUTATIVE (AFU_ORTHOLOGUE AFUA_8G06630)-RELATED"/>
    <property type="match status" value="1"/>
</dbReference>
<dbReference type="GeneID" id="85312384"/>
<dbReference type="PANTHER" id="PTHR42070">
    <property type="entry name" value="FILAMENT ASSOCIATED PROTEIN, PUTATIVE (AFU_ORTHOLOGUE AFUA_8G06630)-RELATED"/>
    <property type="match status" value="1"/>
</dbReference>
<evidence type="ECO:0000313" key="3">
    <source>
        <dbReference type="EMBL" id="KAK1762630.1"/>
    </source>
</evidence>
<comment type="caution">
    <text evidence="3">The sequence shown here is derived from an EMBL/GenBank/DDBJ whole genome shotgun (WGS) entry which is preliminary data.</text>
</comment>
<name>A0AAJ0FJ04_9PEZI</name>
<reference evidence="3" key="1">
    <citation type="submission" date="2023-06" db="EMBL/GenBank/DDBJ databases">
        <title>Genome-scale phylogeny and comparative genomics of the fungal order Sordariales.</title>
        <authorList>
            <consortium name="Lawrence Berkeley National Laboratory"/>
            <person name="Hensen N."/>
            <person name="Bonometti L."/>
            <person name="Westerberg I."/>
            <person name="Brannstrom I.O."/>
            <person name="Guillou S."/>
            <person name="Cros-Aarteil S."/>
            <person name="Calhoun S."/>
            <person name="Haridas S."/>
            <person name="Kuo A."/>
            <person name="Mondo S."/>
            <person name="Pangilinan J."/>
            <person name="Riley R."/>
            <person name="Labutti K."/>
            <person name="Andreopoulos B."/>
            <person name="Lipzen A."/>
            <person name="Chen C."/>
            <person name="Yanf M."/>
            <person name="Daum C."/>
            <person name="Ng V."/>
            <person name="Clum A."/>
            <person name="Steindorff A."/>
            <person name="Ohm R."/>
            <person name="Martin F."/>
            <person name="Silar P."/>
            <person name="Natvig D."/>
            <person name="Lalanne C."/>
            <person name="Gautier V."/>
            <person name="Ament-Velasquez S.L."/>
            <person name="Kruys A."/>
            <person name="Hutchinson M.I."/>
            <person name="Powell A.J."/>
            <person name="Barry K."/>
            <person name="Miller A.N."/>
            <person name="Grigoriev I.V."/>
            <person name="Debuchy R."/>
            <person name="Gladieux P."/>
            <person name="Thoren M.H."/>
            <person name="Johannesson H."/>
        </authorList>
    </citation>
    <scope>NUCLEOTIDE SEQUENCE</scope>
    <source>
        <strain evidence="3">8032-3</strain>
    </source>
</reference>
<protein>
    <recommendedName>
        <fullName evidence="5">BZIP domain-containing protein</fullName>
    </recommendedName>
</protein>
<accession>A0AAJ0FJ04</accession>
<dbReference type="CDD" id="cd14688">
    <property type="entry name" value="bZIP_YAP"/>
    <property type="match status" value="1"/>
</dbReference>
<dbReference type="EMBL" id="MU839035">
    <property type="protein sequence ID" value="KAK1762630.1"/>
    <property type="molecule type" value="Genomic_DNA"/>
</dbReference>
<dbReference type="Proteomes" id="UP001244011">
    <property type="component" value="Unassembled WGS sequence"/>
</dbReference>
<sequence length="262" mass="28936">MRHSSDRPSSCADMMSKWSAKPADYQATRLRNNQRRHRERVKHHITGLEARLAETQLQLDKALARISELTEELHLAKTLPAETIRQTELIHSGTPDDIRVARRVNPAPLTQVPCAIQELDASLADRNALPPAQKQRDDAALQPHLVTEKMPWPEKLAEPASPVLSAPSMNNTILQGFTLGHDEVADGGEQDCSDLPPPNPDESTTRCREAFTIIATHNYSGLDISAIRRHLQPGFRGSIVSGDGCRVDNRLLFALLDSIGSS</sequence>
<keyword evidence="4" id="KW-1185">Reference proteome</keyword>
<feature type="region of interest" description="Disordered" evidence="2">
    <location>
        <begin position="183"/>
        <end position="204"/>
    </location>
</feature>
<evidence type="ECO:0000313" key="4">
    <source>
        <dbReference type="Proteomes" id="UP001244011"/>
    </source>
</evidence>
<dbReference type="AlphaFoldDB" id="A0AAJ0FJ04"/>
<organism evidence="3 4">
    <name type="scientific">Phialemonium atrogriseum</name>
    <dbReference type="NCBI Taxonomy" id="1093897"/>
    <lineage>
        <taxon>Eukaryota</taxon>
        <taxon>Fungi</taxon>
        <taxon>Dikarya</taxon>
        <taxon>Ascomycota</taxon>
        <taxon>Pezizomycotina</taxon>
        <taxon>Sordariomycetes</taxon>
        <taxon>Sordariomycetidae</taxon>
        <taxon>Cephalothecales</taxon>
        <taxon>Cephalothecaceae</taxon>
        <taxon>Phialemonium</taxon>
    </lineage>
</organism>
<keyword evidence="1" id="KW-0175">Coiled coil</keyword>